<organism evidence="2 3">
    <name type="scientific">Marinospirillum celere</name>
    <dbReference type="NCBI Taxonomy" id="1122252"/>
    <lineage>
        <taxon>Bacteria</taxon>
        <taxon>Pseudomonadati</taxon>
        <taxon>Pseudomonadota</taxon>
        <taxon>Gammaproteobacteria</taxon>
        <taxon>Oceanospirillales</taxon>
        <taxon>Oceanospirillaceae</taxon>
        <taxon>Marinospirillum</taxon>
    </lineage>
</organism>
<proteinExistence type="predicted"/>
<dbReference type="AlphaFoldDB" id="A0A1I1IJ35"/>
<dbReference type="CDD" id="cd14727">
    <property type="entry name" value="ChanN-like"/>
    <property type="match status" value="1"/>
</dbReference>
<dbReference type="InterPro" id="IPR007314">
    <property type="entry name" value="Cofac_haem-bd_dom"/>
</dbReference>
<dbReference type="SUPFAM" id="SSF159501">
    <property type="entry name" value="EreA/ChaN-like"/>
    <property type="match status" value="1"/>
</dbReference>
<evidence type="ECO:0000313" key="3">
    <source>
        <dbReference type="Proteomes" id="UP000199058"/>
    </source>
</evidence>
<protein>
    <submittedName>
        <fullName evidence="2">Uncharacterized iron-regulated protein</fullName>
    </submittedName>
</protein>
<name>A0A1I1IJ35_9GAMM</name>
<gene>
    <name evidence="2" type="ORF">SAMN05660443_2368</name>
</gene>
<dbReference type="STRING" id="1122252.SAMN05660443_2368"/>
<keyword evidence="3" id="KW-1185">Reference proteome</keyword>
<accession>A0A1I1IJ35</accession>
<dbReference type="Gene3D" id="3.40.50.11550">
    <property type="match status" value="1"/>
</dbReference>
<reference evidence="2 3" key="1">
    <citation type="submission" date="2016-10" db="EMBL/GenBank/DDBJ databases">
        <authorList>
            <person name="de Groot N.N."/>
        </authorList>
    </citation>
    <scope>NUCLEOTIDE SEQUENCE [LARGE SCALE GENOMIC DNA]</scope>
    <source>
        <strain evidence="2 3">DSM 18438</strain>
    </source>
</reference>
<dbReference type="EMBL" id="FOLH01000004">
    <property type="protein sequence ID" value="SFC34208.1"/>
    <property type="molecule type" value="Genomic_DNA"/>
</dbReference>
<dbReference type="Pfam" id="PF04187">
    <property type="entry name" value="Cofac_haem_bdg"/>
    <property type="match status" value="1"/>
</dbReference>
<evidence type="ECO:0000313" key="2">
    <source>
        <dbReference type="EMBL" id="SFC34208.1"/>
    </source>
</evidence>
<feature type="domain" description="Haem-binding uptake Tiki superfamily ChaN" evidence="1">
    <location>
        <begin position="76"/>
        <end position="257"/>
    </location>
</feature>
<evidence type="ECO:0000259" key="1">
    <source>
        <dbReference type="Pfam" id="PF04187"/>
    </source>
</evidence>
<dbReference type="Proteomes" id="UP000199058">
    <property type="component" value="Unassembled WGS sequence"/>
</dbReference>
<dbReference type="Gene3D" id="1.10.8.760">
    <property type="entry name" value="Haem-binding uptake, Tiki superfamily, ChaN, domain 2"/>
    <property type="match status" value="1"/>
</dbReference>
<sequence>MSLSVGKLLSVRYWLFWAGFLGSWLLFVDVVRAADDREAWLASEQRDHPLVGQLWSYAEQDFVDPANLLAGLELGSWLFIGEQHDHPDHQRLALYWLKALQKSDRLGWLALEMASRSQQPLLDRHLGAQAVAPEDLQWQDRGWPWTRYDDLVQAGLTGSAGVIAADLDREAQMQAYQEGAPRPAISDQQAKALDELIDQGHCGLLPEERLPSMRQVQLARDQAMAEALSQAVGHQGIHLLITGSVHSRQDLGVARWLPGEVKVTSVLLQAVDEERQEPQAYQPEGIDSLPAFDYIFFTPALPPVDYCEELRRSLEG</sequence>
<dbReference type="RefSeq" id="WP_177203544.1">
    <property type="nucleotide sequence ID" value="NZ_FOLH01000004.1"/>
</dbReference>